<dbReference type="Pfam" id="PF12838">
    <property type="entry name" value="Fer4_7"/>
    <property type="match status" value="1"/>
</dbReference>
<dbReference type="PANTHER" id="PTHR43193:SF2">
    <property type="entry name" value="POLYFERREDOXIN PROTEIN FWDF"/>
    <property type="match status" value="1"/>
</dbReference>
<dbReference type="InterPro" id="IPR052977">
    <property type="entry name" value="Polyferredoxin-like_ET"/>
</dbReference>
<dbReference type="PANTHER" id="PTHR43193">
    <property type="match status" value="1"/>
</dbReference>
<evidence type="ECO:0000256" key="1">
    <source>
        <dbReference type="ARBA" id="ARBA00022723"/>
    </source>
</evidence>
<proteinExistence type="predicted"/>
<dbReference type="RefSeq" id="WP_078114779.1">
    <property type="nucleotide sequence ID" value="NZ_MWMH01000002.1"/>
</dbReference>
<dbReference type="SUPFAM" id="SSF54862">
    <property type="entry name" value="4Fe-4S ferredoxins"/>
    <property type="match status" value="1"/>
</dbReference>
<evidence type="ECO:0000256" key="3">
    <source>
        <dbReference type="ARBA" id="ARBA00023014"/>
    </source>
</evidence>
<gene>
    <name evidence="5" type="ORF">CBEIBR21_04800</name>
</gene>
<dbReference type="PROSITE" id="PS51379">
    <property type="entry name" value="4FE4S_FER_2"/>
    <property type="match status" value="2"/>
</dbReference>
<comment type="caution">
    <text evidence="5">The sequence shown here is derived from an EMBL/GenBank/DDBJ whole genome shotgun (WGS) entry which is preliminary data.</text>
</comment>
<sequence length="387" mass="44137">MIKLNKKQDCSGCHACANVCPKQCISMKSDNEGFCYPQIYKDKCINCNLCEKVCPIINIPNKVDDKITAYACKNIDNKTRNVSSSGGVFSLLCDYVISQKGIVFGAVFDENFNVKHIYVEELKGCERFRGSKYVQSKIGDTYTKAKKFLDNGKIVLFSGTPCQISGLDSFLMKKYENLIMVDVACHGVPSPLVYKKYIESLEEKNRSKVSRLSFRDKSTGWSKYSFIVDFKDGKKIKEIGSDNIYMRGFLSDIYLRPSCYDCRFKKPITSADITLADYWGIQNIHQEFDDDKGVSLVLVNTKKGQDILEKISSNMKVIKTDIEYAMENNPYIVGSVKYNKNRDKFFKLIEKEDLESSIIKSITNTFIQKVKCKIRSSLGKIKRIIIK</sequence>
<dbReference type="Pfam" id="PF04432">
    <property type="entry name" value="FrhB_FdhB_C"/>
    <property type="match status" value="1"/>
</dbReference>
<feature type="domain" description="4Fe-4S ferredoxin-type" evidence="4">
    <location>
        <begin position="1"/>
        <end position="30"/>
    </location>
</feature>
<evidence type="ECO:0000256" key="2">
    <source>
        <dbReference type="ARBA" id="ARBA00023004"/>
    </source>
</evidence>
<feature type="domain" description="4Fe-4S ferredoxin-type" evidence="4">
    <location>
        <begin position="35"/>
        <end position="65"/>
    </location>
</feature>
<dbReference type="PROSITE" id="PS00198">
    <property type="entry name" value="4FE4S_FER_1"/>
    <property type="match status" value="1"/>
</dbReference>
<dbReference type="InterPro" id="IPR017896">
    <property type="entry name" value="4Fe4S_Fe-S-bd"/>
</dbReference>
<evidence type="ECO:0000259" key="4">
    <source>
        <dbReference type="PROSITE" id="PS51379"/>
    </source>
</evidence>
<name>A0A1S9N902_CLOBE</name>
<keyword evidence="3" id="KW-0411">Iron-sulfur</keyword>
<protein>
    <recommendedName>
        <fullName evidence="4">4Fe-4S ferredoxin-type domain-containing protein</fullName>
    </recommendedName>
</protein>
<organism evidence="5 6">
    <name type="scientific">Clostridium beijerinckii</name>
    <name type="common">Clostridium MP</name>
    <dbReference type="NCBI Taxonomy" id="1520"/>
    <lineage>
        <taxon>Bacteria</taxon>
        <taxon>Bacillati</taxon>
        <taxon>Bacillota</taxon>
        <taxon>Clostridia</taxon>
        <taxon>Eubacteriales</taxon>
        <taxon>Clostridiaceae</taxon>
        <taxon>Clostridium</taxon>
    </lineage>
</organism>
<keyword evidence="1" id="KW-0479">Metal-binding</keyword>
<dbReference type="EMBL" id="MWMH01000002">
    <property type="protein sequence ID" value="OOP73823.1"/>
    <property type="molecule type" value="Genomic_DNA"/>
</dbReference>
<accession>A0A1S9N902</accession>
<keyword evidence="2" id="KW-0408">Iron</keyword>
<evidence type="ECO:0000313" key="6">
    <source>
        <dbReference type="Proteomes" id="UP000190959"/>
    </source>
</evidence>
<dbReference type="AlphaFoldDB" id="A0A1S9N902"/>
<reference evidence="5 6" key="1">
    <citation type="submission" date="2017-02" db="EMBL/GenBank/DDBJ databases">
        <title>Genome sequence of Clostridium beijerinckii Br21.</title>
        <authorList>
            <person name="Fonseca B.C."/>
            <person name="Guazzaroni M.E."/>
            <person name="Riano-Pachon D.M."/>
            <person name="Reginatto V."/>
        </authorList>
    </citation>
    <scope>NUCLEOTIDE SEQUENCE [LARGE SCALE GENOMIC DNA]</scope>
    <source>
        <strain evidence="5 6">Br21</strain>
    </source>
</reference>
<evidence type="ECO:0000313" key="5">
    <source>
        <dbReference type="EMBL" id="OOP73823.1"/>
    </source>
</evidence>
<dbReference type="Proteomes" id="UP000190959">
    <property type="component" value="Unassembled WGS sequence"/>
</dbReference>
<dbReference type="InterPro" id="IPR017900">
    <property type="entry name" value="4Fe4S_Fe_S_CS"/>
</dbReference>
<dbReference type="GO" id="GO:0051536">
    <property type="term" value="F:iron-sulfur cluster binding"/>
    <property type="evidence" value="ECO:0007669"/>
    <property type="project" value="UniProtKB-KW"/>
</dbReference>
<dbReference type="InterPro" id="IPR007525">
    <property type="entry name" value="FrhB_FdhB_C"/>
</dbReference>
<dbReference type="GO" id="GO:0046872">
    <property type="term" value="F:metal ion binding"/>
    <property type="evidence" value="ECO:0007669"/>
    <property type="project" value="UniProtKB-KW"/>
</dbReference>
<dbReference type="Gene3D" id="3.30.70.20">
    <property type="match status" value="1"/>
</dbReference>